<proteinExistence type="predicted"/>
<reference evidence="2" key="2">
    <citation type="submission" date="2015-01" db="EMBL/GenBank/DDBJ databases">
        <title>Evolutionary Origins and Diversification of the Mycorrhizal Mutualists.</title>
        <authorList>
            <consortium name="DOE Joint Genome Institute"/>
            <consortium name="Mycorrhizal Genomics Consortium"/>
            <person name="Kohler A."/>
            <person name="Kuo A."/>
            <person name="Nagy L.G."/>
            <person name="Floudas D."/>
            <person name="Copeland A."/>
            <person name="Barry K.W."/>
            <person name="Cichocki N."/>
            <person name="Veneault-Fourrey C."/>
            <person name="LaButti K."/>
            <person name="Lindquist E.A."/>
            <person name="Lipzen A."/>
            <person name="Lundell T."/>
            <person name="Morin E."/>
            <person name="Murat C."/>
            <person name="Riley R."/>
            <person name="Ohm R."/>
            <person name="Sun H."/>
            <person name="Tunlid A."/>
            <person name="Henrissat B."/>
            <person name="Grigoriev I.V."/>
            <person name="Hibbett D.S."/>
            <person name="Martin F."/>
        </authorList>
    </citation>
    <scope>NUCLEOTIDE SEQUENCE [LARGE SCALE GENOMIC DNA]</scope>
    <source>
        <strain evidence="2">h7</strain>
    </source>
</reference>
<dbReference type="HOGENOM" id="CLU_045278_1_0_1"/>
<organism evidence="1 2">
    <name type="scientific">Hebeloma cylindrosporum</name>
    <dbReference type="NCBI Taxonomy" id="76867"/>
    <lineage>
        <taxon>Eukaryota</taxon>
        <taxon>Fungi</taxon>
        <taxon>Dikarya</taxon>
        <taxon>Basidiomycota</taxon>
        <taxon>Agaricomycotina</taxon>
        <taxon>Agaricomycetes</taxon>
        <taxon>Agaricomycetidae</taxon>
        <taxon>Agaricales</taxon>
        <taxon>Agaricineae</taxon>
        <taxon>Hymenogastraceae</taxon>
        <taxon>Hebeloma</taxon>
    </lineage>
</organism>
<dbReference type="EMBL" id="KN831800">
    <property type="protein sequence ID" value="KIM36981.1"/>
    <property type="molecule type" value="Genomic_DNA"/>
</dbReference>
<dbReference type="Proteomes" id="UP000053424">
    <property type="component" value="Unassembled WGS sequence"/>
</dbReference>
<keyword evidence="2" id="KW-1185">Reference proteome</keyword>
<sequence length="442" mass="50355">MSAAPISHISQELVDKIIDDLAGSVEGIRFYRSLCLSRCSLVCKSFLPRSQYHIYRRIKIESEGDFMHEFTIKRCQGLCRILTQTPRIATYVRELHLDIQPDDKIGLHETPSFMRAINQICQAHHPLDKLTLGGFRRSQLRDPQGFLDAFTRPFISPFITSLYIQVIRNAPIRMIQECVNLSDLTLTAVDLECDSRPNPSRQYVPRPRLRSLTYRLSHGAIEKLIGKGFTYHPIHLSILRALTIYTDEIEDIMCAQSIIRATNSLEELYLKSEGNKSFPPDYTRKHMSLEGHINLKKTNLRILHANVIFGPSVDERLSGITSILKTVPAVNVLQSFHLSVYVGFAANVGPEGLLDANWKSIAEQIRKIASGKTLAFHILFHFLDNENTSTNESRQKRRMEIAHSLCVNQLHRLVGELLRILDPPITLSTDINILYHDASDTY</sequence>
<accession>A0A0C3BZV8</accession>
<gene>
    <name evidence="1" type="ORF">M413DRAFT_31159</name>
</gene>
<dbReference type="OrthoDB" id="2745898at2759"/>
<protein>
    <recommendedName>
        <fullName evidence="3">F-box domain-containing protein</fullName>
    </recommendedName>
</protein>
<evidence type="ECO:0000313" key="1">
    <source>
        <dbReference type="EMBL" id="KIM36981.1"/>
    </source>
</evidence>
<reference evidence="1 2" key="1">
    <citation type="submission" date="2014-04" db="EMBL/GenBank/DDBJ databases">
        <authorList>
            <consortium name="DOE Joint Genome Institute"/>
            <person name="Kuo A."/>
            <person name="Gay G."/>
            <person name="Dore J."/>
            <person name="Kohler A."/>
            <person name="Nagy L.G."/>
            <person name="Floudas D."/>
            <person name="Copeland A."/>
            <person name="Barry K.W."/>
            <person name="Cichocki N."/>
            <person name="Veneault-Fourrey C."/>
            <person name="LaButti K."/>
            <person name="Lindquist E.A."/>
            <person name="Lipzen A."/>
            <person name="Lundell T."/>
            <person name="Morin E."/>
            <person name="Murat C."/>
            <person name="Sun H."/>
            <person name="Tunlid A."/>
            <person name="Henrissat B."/>
            <person name="Grigoriev I.V."/>
            <person name="Hibbett D.S."/>
            <person name="Martin F."/>
            <person name="Nordberg H.P."/>
            <person name="Cantor M.N."/>
            <person name="Hua S.X."/>
        </authorList>
    </citation>
    <scope>NUCLEOTIDE SEQUENCE [LARGE SCALE GENOMIC DNA]</scope>
    <source>
        <strain evidence="2">h7</strain>
    </source>
</reference>
<dbReference type="AlphaFoldDB" id="A0A0C3BZV8"/>
<evidence type="ECO:0000313" key="2">
    <source>
        <dbReference type="Proteomes" id="UP000053424"/>
    </source>
</evidence>
<name>A0A0C3BZV8_HEBCY</name>
<evidence type="ECO:0008006" key="3">
    <source>
        <dbReference type="Google" id="ProtNLM"/>
    </source>
</evidence>